<dbReference type="Proteomes" id="UP000219369">
    <property type="component" value="Unassembled WGS sequence"/>
</dbReference>
<name>A0A2H3SXU3_FUSOX</name>
<accession>A0A2H3SXU3</accession>
<protein>
    <submittedName>
        <fullName evidence="1">Uncharacterized protein</fullName>
    </submittedName>
</protein>
<evidence type="ECO:0000313" key="1">
    <source>
        <dbReference type="EMBL" id="SCO78215.1"/>
    </source>
</evidence>
<dbReference type="AlphaFoldDB" id="A0A2H3SXU3"/>
<dbReference type="PANTHER" id="PTHR46082">
    <property type="entry name" value="ATP/GTP-BINDING PROTEIN-RELATED"/>
    <property type="match status" value="1"/>
</dbReference>
<dbReference type="Gene3D" id="3.40.50.1580">
    <property type="entry name" value="Nucleoside phosphorylase domain"/>
    <property type="match status" value="1"/>
</dbReference>
<proteinExistence type="predicted"/>
<dbReference type="VEuPathDB" id="FungiDB:FOC1_g10010704"/>
<dbReference type="GO" id="GO:0003824">
    <property type="term" value="F:catalytic activity"/>
    <property type="evidence" value="ECO:0007669"/>
    <property type="project" value="InterPro"/>
</dbReference>
<dbReference type="EMBL" id="FMJY01000001">
    <property type="protein sequence ID" value="SCO78215.1"/>
    <property type="molecule type" value="Genomic_DNA"/>
</dbReference>
<dbReference type="OrthoDB" id="1577640at2759"/>
<dbReference type="PANTHER" id="PTHR46082:SF11">
    <property type="entry name" value="AAA+ ATPASE DOMAIN-CONTAINING PROTEIN-RELATED"/>
    <property type="match status" value="1"/>
</dbReference>
<dbReference type="InterPro" id="IPR035994">
    <property type="entry name" value="Nucleoside_phosphorylase_sf"/>
</dbReference>
<organism evidence="1 2">
    <name type="scientific">Fusarium oxysporum</name>
    <name type="common">Fusarium vascular wilt</name>
    <dbReference type="NCBI Taxonomy" id="5507"/>
    <lineage>
        <taxon>Eukaryota</taxon>
        <taxon>Fungi</taxon>
        <taxon>Dikarya</taxon>
        <taxon>Ascomycota</taxon>
        <taxon>Pezizomycotina</taxon>
        <taxon>Sordariomycetes</taxon>
        <taxon>Hypocreomycetidae</taxon>
        <taxon>Hypocreales</taxon>
        <taxon>Nectriaceae</taxon>
        <taxon>Fusarium</taxon>
        <taxon>Fusarium oxysporum species complex</taxon>
    </lineage>
</organism>
<dbReference type="InterPro" id="IPR053137">
    <property type="entry name" value="NLR-like"/>
</dbReference>
<gene>
    <name evidence="1" type="ORF">FRV6_02428</name>
</gene>
<dbReference type="SUPFAM" id="SSF53167">
    <property type="entry name" value="Purine and uridine phosphorylases"/>
    <property type="match status" value="1"/>
</dbReference>
<evidence type="ECO:0000313" key="2">
    <source>
        <dbReference type="Proteomes" id="UP000219369"/>
    </source>
</evidence>
<dbReference type="GO" id="GO:0009116">
    <property type="term" value="P:nucleoside metabolic process"/>
    <property type="evidence" value="ECO:0007669"/>
    <property type="project" value="InterPro"/>
</dbReference>
<sequence length="159" mass="17265">MVDPLDYTVGWICALKTESDPNEYTLGRMGHHNVVIAVLSDGYGTSSAASVATHMIFSFLNIRIGLLVGIAGGSPSIQHDIRLGDVVVSTPGNGHNGVLPYDMCVAFQGQEFEIRRVLDAPPFQLLAAANGLRSQHDIQGRQLQQSIREILGRRPTLRT</sequence>
<reference evidence="2" key="1">
    <citation type="submission" date="2016-09" db="EMBL/GenBank/DDBJ databases">
        <authorList>
            <person name="Guldener U."/>
        </authorList>
    </citation>
    <scope>NUCLEOTIDE SEQUENCE [LARGE SCALE GENOMIC DNA]</scope>
    <source>
        <strain evidence="2">V64-1</strain>
    </source>
</reference>